<dbReference type="AlphaFoldDB" id="A0A6J6LAI0"/>
<gene>
    <name evidence="1" type="ORF">UFOPK1908_00255</name>
    <name evidence="2" type="ORF">UFOPK2282_00370</name>
</gene>
<dbReference type="EMBL" id="CAEZVB010000005">
    <property type="protein sequence ID" value="CAB4614089.1"/>
    <property type="molecule type" value="Genomic_DNA"/>
</dbReference>
<dbReference type="EMBL" id="CAEZWR010000028">
    <property type="protein sequence ID" value="CAB4658228.1"/>
    <property type="molecule type" value="Genomic_DNA"/>
</dbReference>
<name>A0A6J6LAI0_9ZZZZ</name>
<reference evidence="2" key="1">
    <citation type="submission" date="2020-05" db="EMBL/GenBank/DDBJ databases">
        <authorList>
            <person name="Chiriac C."/>
            <person name="Salcher M."/>
            <person name="Ghai R."/>
            <person name="Kavagutti S V."/>
        </authorList>
    </citation>
    <scope>NUCLEOTIDE SEQUENCE</scope>
</reference>
<evidence type="ECO:0000313" key="1">
    <source>
        <dbReference type="EMBL" id="CAB4614089.1"/>
    </source>
</evidence>
<evidence type="ECO:0000313" key="2">
    <source>
        <dbReference type="EMBL" id="CAB4658228.1"/>
    </source>
</evidence>
<organism evidence="2">
    <name type="scientific">freshwater metagenome</name>
    <dbReference type="NCBI Taxonomy" id="449393"/>
    <lineage>
        <taxon>unclassified sequences</taxon>
        <taxon>metagenomes</taxon>
        <taxon>ecological metagenomes</taxon>
    </lineage>
</organism>
<protein>
    <submittedName>
        <fullName evidence="2">Unannotated protein</fullName>
    </submittedName>
</protein>
<proteinExistence type="predicted"/>
<sequence>MIVVFLWQRSTKPLAPILCTTQTFGGDVWQEAEAALHVEQTWDLIADAEAVAQAELAQATLRTGLQRSSSTIVITCLGGAITKGHVVQAGEGMYLLQPVSGSITAVNHAAIMRVTGLPSALPVAHVDDGGSGSLTIRRWLRDYVEKPIDCRTIDGWSGRGALMSIGRDFFEIRDSDGVATTVAIAAIATIRT</sequence>
<accession>A0A6J6LAI0</accession>